<reference evidence="1 2" key="1">
    <citation type="journal article" date="2020" name="ISME J.">
        <title>Comparative genomics reveals insights into cyanobacterial evolution and habitat adaptation.</title>
        <authorList>
            <person name="Chen M.Y."/>
            <person name="Teng W.K."/>
            <person name="Zhao L."/>
            <person name="Hu C.X."/>
            <person name="Zhou Y.K."/>
            <person name="Han B.P."/>
            <person name="Song L.R."/>
            <person name="Shu W.S."/>
        </authorList>
    </citation>
    <scope>NUCLEOTIDE SEQUENCE [LARGE SCALE GENOMIC DNA]</scope>
    <source>
        <strain evidence="1 2">FACHB-3921</strain>
    </source>
</reference>
<dbReference type="RefSeq" id="WP_190572668.1">
    <property type="nucleotide sequence ID" value="NZ_JACJQL010000112.1"/>
</dbReference>
<sequence>MGFTNNSKLASLGVVLAVAGQCMPSEGGRTLCTEIGVTIISQSIINHFDNDDDDF</sequence>
<organism evidence="1 2">
    <name type="scientific">Nostoc parmelioides FACHB-3921</name>
    <dbReference type="NCBI Taxonomy" id="2692909"/>
    <lineage>
        <taxon>Bacteria</taxon>
        <taxon>Bacillati</taxon>
        <taxon>Cyanobacteriota</taxon>
        <taxon>Cyanophyceae</taxon>
        <taxon>Nostocales</taxon>
        <taxon>Nostocaceae</taxon>
        <taxon>Nostoc</taxon>
    </lineage>
</organism>
<evidence type="ECO:0000313" key="2">
    <source>
        <dbReference type="Proteomes" id="UP000621307"/>
    </source>
</evidence>
<proteinExistence type="predicted"/>
<gene>
    <name evidence="1" type="ORF">H6G14_31090</name>
</gene>
<comment type="caution">
    <text evidence="1">The sequence shown here is derived from an EMBL/GenBank/DDBJ whole genome shotgun (WGS) entry which is preliminary data.</text>
</comment>
<name>A0ABR8BND0_9NOSO</name>
<dbReference type="EMBL" id="JACJQL010000112">
    <property type="protein sequence ID" value="MBD2255642.1"/>
    <property type="molecule type" value="Genomic_DNA"/>
</dbReference>
<accession>A0ABR8BND0</accession>
<protein>
    <submittedName>
        <fullName evidence="1">Uncharacterized protein</fullName>
    </submittedName>
</protein>
<evidence type="ECO:0000313" key="1">
    <source>
        <dbReference type="EMBL" id="MBD2255642.1"/>
    </source>
</evidence>
<dbReference type="Proteomes" id="UP000621307">
    <property type="component" value="Unassembled WGS sequence"/>
</dbReference>
<keyword evidence="2" id="KW-1185">Reference proteome</keyword>